<evidence type="ECO:0000256" key="4">
    <source>
        <dbReference type="ARBA" id="ARBA00022679"/>
    </source>
</evidence>
<reference evidence="11 12" key="2">
    <citation type="journal article" date="2015" name="Genome Announc.">
        <title>Complete Genome Sequence of Coriobacteriaceae Strain 68-1-3, a Novel Mucus-Degrading Isolate from the Swine Intestinal Tract.</title>
        <authorList>
            <person name="Looft T."/>
            <person name="Bayles D.O."/>
            <person name="Alt D.P."/>
            <person name="Stanton T.B."/>
        </authorList>
    </citation>
    <scope>NUCLEOTIDE SEQUENCE [LARGE SCALE GENOMIC DNA]</scope>
    <source>
        <strain evidence="11 12">68-1-3</strain>
    </source>
</reference>
<keyword evidence="4 9" id="KW-0808">Transferase</keyword>
<evidence type="ECO:0000256" key="6">
    <source>
        <dbReference type="ARBA" id="ARBA00022989"/>
    </source>
</evidence>
<dbReference type="Pfam" id="PF03062">
    <property type="entry name" value="MBOAT"/>
    <property type="match status" value="1"/>
</dbReference>
<dbReference type="InterPro" id="IPR051085">
    <property type="entry name" value="MB_O-acyltransferase"/>
</dbReference>
<protein>
    <submittedName>
        <fullName evidence="11">Alanyl transferase</fullName>
    </submittedName>
</protein>
<feature type="transmembrane region" description="Helical" evidence="10">
    <location>
        <begin position="30"/>
        <end position="48"/>
    </location>
</feature>
<feature type="transmembrane region" description="Helical" evidence="10">
    <location>
        <begin position="6"/>
        <end position="23"/>
    </location>
</feature>
<evidence type="ECO:0000313" key="12">
    <source>
        <dbReference type="Proteomes" id="UP000031121"/>
    </source>
</evidence>
<dbReference type="KEGG" id="cbac:JI75_07710"/>
<dbReference type="InterPro" id="IPR004299">
    <property type="entry name" value="MBOAT_fam"/>
</dbReference>
<keyword evidence="5 10" id="KW-0812">Transmembrane</keyword>
<keyword evidence="8 9" id="KW-0012">Acyltransferase</keyword>
<evidence type="ECO:0000256" key="10">
    <source>
        <dbReference type="SAM" id="Phobius"/>
    </source>
</evidence>
<proteinExistence type="inferred from homology"/>
<dbReference type="RefSeq" id="WP_039689967.1">
    <property type="nucleotide sequence ID" value="NZ_CP009302.1"/>
</dbReference>
<evidence type="ECO:0000256" key="5">
    <source>
        <dbReference type="ARBA" id="ARBA00022692"/>
    </source>
</evidence>
<keyword evidence="6 10" id="KW-1133">Transmembrane helix</keyword>
<keyword evidence="3 9" id="KW-1003">Cell membrane</keyword>
<feature type="transmembrane region" description="Helical" evidence="10">
    <location>
        <begin position="54"/>
        <end position="71"/>
    </location>
</feature>
<sequence>MSFYADPSFFILLVAAIIPAAILGLAEKPLGRYGAVASVALIACLFCKTPLEGLYAAGYLALSCASIQWLVRRPASRKRFWVALALALAPLVVYKVSAVFDQSLLGFLGISYLTFKSVQMVLEIHDGIIDRMKPLDTFSFLVFFPTFTSGPIDRSRRFLEDAYAVRPRDEYAGMLARGILLIVAGLVYKLFIAGLLYKAYSFAPWGSGPFFWELLLQVKTAYSYGLYLFFDFAGYSLMAIGASWCLGVRTPRNFRAPFIAVDIKDFWNRWHMTLSFWLRDFVFMRFARAAMKHKLFKKRLHTSLCGYLVNMTLMGAWHGLTPNYLAYGVYHGALLALCELYQKKSSFYKKNKDRTWYKILSWIVTIQLVMLGFALFSGQISLLLKGR</sequence>
<dbReference type="PIRSF" id="PIRSF500216">
    <property type="entry name" value="DltB"/>
    <property type="match status" value="1"/>
</dbReference>
<evidence type="ECO:0000313" key="11">
    <source>
        <dbReference type="EMBL" id="AJC12559.1"/>
    </source>
</evidence>
<gene>
    <name evidence="11" type="ORF">JI75_07710</name>
</gene>
<dbReference type="Proteomes" id="UP000031121">
    <property type="component" value="Chromosome"/>
</dbReference>
<dbReference type="GO" id="GO:0016746">
    <property type="term" value="F:acyltransferase activity"/>
    <property type="evidence" value="ECO:0007669"/>
    <property type="project" value="UniProtKB-KW"/>
</dbReference>
<dbReference type="EMBL" id="CP009302">
    <property type="protein sequence ID" value="AJC12559.1"/>
    <property type="molecule type" value="Genomic_DNA"/>
</dbReference>
<comment type="similarity">
    <text evidence="2 9">Belongs to the membrane-bound acyltransferase family.</text>
</comment>
<dbReference type="InterPro" id="IPR024024">
    <property type="entry name" value="DltB"/>
</dbReference>
<name>A0A0A8B5H0_9ACTN</name>
<dbReference type="GO" id="GO:0005886">
    <property type="term" value="C:plasma membrane"/>
    <property type="evidence" value="ECO:0007669"/>
    <property type="project" value="UniProtKB-SubCell"/>
</dbReference>
<evidence type="ECO:0000256" key="2">
    <source>
        <dbReference type="ARBA" id="ARBA00010323"/>
    </source>
</evidence>
<feature type="transmembrane region" description="Helical" evidence="10">
    <location>
        <begin position="362"/>
        <end position="384"/>
    </location>
</feature>
<dbReference type="PIRSF" id="PIRSF016636">
    <property type="entry name" value="AlgI_DltB"/>
    <property type="match status" value="1"/>
</dbReference>
<evidence type="ECO:0000256" key="1">
    <source>
        <dbReference type="ARBA" id="ARBA00004651"/>
    </source>
</evidence>
<dbReference type="GO" id="GO:0070395">
    <property type="term" value="P:lipoteichoic acid biosynthetic process"/>
    <property type="evidence" value="ECO:0007669"/>
    <property type="project" value="InterPro"/>
</dbReference>
<evidence type="ECO:0000256" key="9">
    <source>
        <dbReference type="PIRNR" id="PIRNR016636"/>
    </source>
</evidence>
<feature type="transmembrane region" description="Helical" evidence="10">
    <location>
        <begin position="224"/>
        <end position="246"/>
    </location>
</feature>
<dbReference type="PANTHER" id="PTHR13285:SF23">
    <property type="entry name" value="TEICHOIC ACID D-ALANYLTRANSFERASE"/>
    <property type="match status" value="1"/>
</dbReference>
<keyword evidence="12" id="KW-1185">Reference proteome</keyword>
<feature type="transmembrane region" description="Helical" evidence="10">
    <location>
        <begin position="80"/>
        <end position="98"/>
    </location>
</feature>
<dbReference type="OrthoDB" id="139172at2"/>
<evidence type="ECO:0000256" key="3">
    <source>
        <dbReference type="ARBA" id="ARBA00022475"/>
    </source>
</evidence>
<dbReference type="NCBIfam" id="TIGR04091">
    <property type="entry name" value="LTA_dltB"/>
    <property type="match status" value="1"/>
</dbReference>
<reference evidence="12" key="1">
    <citation type="submission" date="2014-08" db="EMBL/GenBank/DDBJ databases">
        <title>Coriobacteriaceae sp. complete genome.</title>
        <authorList>
            <person name="Looft T."/>
            <person name="Bayles D.O."/>
            <person name="Stanton T.B."/>
        </authorList>
    </citation>
    <scope>NUCLEOTIDE SEQUENCE [LARGE SCALE GENOMIC DNA]</scope>
    <source>
        <strain evidence="12">68-1-3</strain>
    </source>
</reference>
<dbReference type="AlphaFoldDB" id="A0A0A8B5H0"/>
<dbReference type="HOGENOM" id="CLU_025255_2_0_11"/>
<accession>A0A0A8B5H0</accession>
<feature type="transmembrane region" description="Helical" evidence="10">
    <location>
        <begin position="324"/>
        <end position="341"/>
    </location>
</feature>
<dbReference type="PANTHER" id="PTHR13285">
    <property type="entry name" value="ACYLTRANSFERASE"/>
    <property type="match status" value="1"/>
</dbReference>
<feature type="transmembrane region" description="Helical" evidence="10">
    <location>
        <begin position="300"/>
        <end position="318"/>
    </location>
</feature>
<evidence type="ECO:0000256" key="8">
    <source>
        <dbReference type="ARBA" id="ARBA00023315"/>
    </source>
</evidence>
<evidence type="ECO:0000256" key="7">
    <source>
        <dbReference type="ARBA" id="ARBA00023136"/>
    </source>
</evidence>
<keyword evidence="7 9" id="KW-0472">Membrane</keyword>
<dbReference type="InterPro" id="IPR024194">
    <property type="entry name" value="Ac/AlaTfrase_AlgI/DltB"/>
</dbReference>
<comment type="subcellular location">
    <subcellularLocation>
        <location evidence="1">Cell membrane</location>
        <topology evidence="1">Multi-pass membrane protein</topology>
    </subcellularLocation>
</comment>
<feature type="transmembrane region" description="Helical" evidence="10">
    <location>
        <begin position="175"/>
        <end position="197"/>
    </location>
</feature>
<organism evidence="11 12">
    <name type="scientific">Berryella intestinalis</name>
    <dbReference type="NCBI Taxonomy" id="1531429"/>
    <lineage>
        <taxon>Bacteria</taxon>
        <taxon>Bacillati</taxon>
        <taxon>Actinomycetota</taxon>
        <taxon>Coriobacteriia</taxon>
        <taxon>Eggerthellales</taxon>
        <taxon>Eggerthellaceae</taxon>
        <taxon>Berryella</taxon>
    </lineage>
</organism>
<dbReference type="STRING" id="1531429.JI75_07710"/>